<accession>A0ACB9NNW5</accession>
<reference evidence="1 2" key="1">
    <citation type="journal article" date="2022" name="DNA Res.">
        <title>Chromosomal-level genome assembly of the orchid tree Bauhinia variegata (Leguminosae; Cercidoideae) supports the allotetraploid origin hypothesis of Bauhinia.</title>
        <authorList>
            <person name="Zhong Y."/>
            <person name="Chen Y."/>
            <person name="Zheng D."/>
            <person name="Pang J."/>
            <person name="Liu Y."/>
            <person name="Luo S."/>
            <person name="Meng S."/>
            <person name="Qian L."/>
            <person name="Wei D."/>
            <person name="Dai S."/>
            <person name="Zhou R."/>
        </authorList>
    </citation>
    <scope>NUCLEOTIDE SEQUENCE [LARGE SCALE GENOMIC DNA]</scope>
    <source>
        <strain evidence="1">BV-YZ2020</strain>
    </source>
</reference>
<dbReference type="EMBL" id="CM039431">
    <property type="protein sequence ID" value="KAI4337442.1"/>
    <property type="molecule type" value="Genomic_DNA"/>
</dbReference>
<name>A0ACB9NNW5_BAUVA</name>
<sequence length="984" mass="111606">MAFNKANNWLLMLFMLAMFVPSMGDSDSDRQVLMKFKQNLSNSQALHNWGNDSVSLCKWVGIRCRNERFHALELEGKGLSGAINIDTLLELPTLRIFSVKNNSFEGSMPDFKRLVRLWGLFLSHNKFSGEIHDDAFAGMKNLNKVHLAENGFKGHIPKSLAELPNLLDLDLHGNRFEGNIPDFQTKQHFRFFNISNNQLEGPIPEKLSDKDPSSYAGNKGLCGKPLSPCPRPSSKRRRILLTVIVVVAVIATAATIALVFICARRNQKSKLKPEQEVKTQKNAELKDAPKSIDAKTYFKNGDLNFVRKDGTKFDLQELLRASAEVLGSSSFGSTYKAILSSGTSVVVKRFKQMNNVGKEEFFNHMERLGRLTHPNLLPLVAFYYRREEKLLVYDYVQNGSLASHLHGRRDSRLDWPIRLKIVKGVARGLAHLYKEFPSENLPHGHLKSSNVVLDDSFEPYLTEYALVPVINDSHAQQFMAAYKAPEVDQSDQPKDKSDVWCLGILILELLTGKFPANYLRHGKENNADLSTWVESVLREEWSVEVFDKDIMGTRNGEGEMLKLLKIGLCCCEWSVECRWDWREAVAKIEELKEKDSEDEYSSYYREGGDLYSGSLTDEDYPVSLVGFALPRARFFESSRIVHCSSSRQHSSVAIRIAASLYVYPPKEEKNAALTLTNFSLFSCFEYKLIFRAWALQSFLVPLFAKPLDSMNWCEGVDEPRVLIAADPGTSGDDLGHVLSLRHPKSGNATCYLFVNGILQELQWFKKSYGSWFLGDYVCEDGRLYFATPVDPVFILLPIFEEARMKKGDDPGKFRLLDEIMFVDSYPGYQHLISVVENSMQIVCDVKEIGSSKFFRLDDSKVLRWFHYKVCQLKETLPKLDKNYAVLGEKDTLVEAVSILGEYLKDEPWLRLLCDHLKLNILEVTGKAQAQDMSVPGSNSDFCSNKQEKSEGQNAKKGRQAKKAKLETGSHNISDMFSRASRKKS</sequence>
<evidence type="ECO:0000313" key="2">
    <source>
        <dbReference type="Proteomes" id="UP000828941"/>
    </source>
</evidence>
<protein>
    <submittedName>
        <fullName evidence="1">Uncharacterized protein</fullName>
    </submittedName>
</protein>
<keyword evidence="2" id="KW-1185">Reference proteome</keyword>
<organism evidence="1 2">
    <name type="scientific">Bauhinia variegata</name>
    <name type="common">Purple orchid tree</name>
    <name type="synonym">Phanera variegata</name>
    <dbReference type="NCBI Taxonomy" id="167791"/>
    <lineage>
        <taxon>Eukaryota</taxon>
        <taxon>Viridiplantae</taxon>
        <taxon>Streptophyta</taxon>
        <taxon>Embryophyta</taxon>
        <taxon>Tracheophyta</taxon>
        <taxon>Spermatophyta</taxon>
        <taxon>Magnoliopsida</taxon>
        <taxon>eudicotyledons</taxon>
        <taxon>Gunneridae</taxon>
        <taxon>Pentapetalae</taxon>
        <taxon>rosids</taxon>
        <taxon>fabids</taxon>
        <taxon>Fabales</taxon>
        <taxon>Fabaceae</taxon>
        <taxon>Cercidoideae</taxon>
        <taxon>Cercideae</taxon>
        <taxon>Bauhiniinae</taxon>
        <taxon>Bauhinia</taxon>
    </lineage>
</organism>
<gene>
    <name evidence="1" type="ORF">L6164_015858</name>
</gene>
<dbReference type="Proteomes" id="UP000828941">
    <property type="component" value="Chromosome 6"/>
</dbReference>
<evidence type="ECO:0000313" key="1">
    <source>
        <dbReference type="EMBL" id="KAI4337442.1"/>
    </source>
</evidence>
<comment type="caution">
    <text evidence="1">The sequence shown here is derived from an EMBL/GenBank/DDBJ whole genome shotgun (WGS) entry which is preliminary data.</text>
</comment>
<proteinExistence type="predicted"/>